<dbReference type="EC" id="3.5.1.9" evidence="3"/>
<dbReference type="PANTHER" id="PTHR48081">
    <property type="entry name" value="AB HYDROLASE SUPERFAMILY PROTEIN C4A8.06C"/>
    <property type="match status" value="1"/>
</dbReference>
<dbReference type="Proteomes" id="UP000799750">
    <property type="component" value="Unassembled WGS sequence"/>
</dbReference>
<dbReference type="Gene3D" id="3.40.50.1820">
    <property type="entry name" value="alpha/beta hydrolase"/>
    <property type="match status" value="1"/>
</dbReference>
<dbReference type="HAMAP" id="MF_03014">
    <property type="entry name" value="KFase"/>
    <property type="match status" value="1"/>
</dbReference>
<gene>
    <name evidence="5" type="ORF">BU16DRAFT_460607</name>
</gene>
<evidence type="ECO:0000256" key="3">
    <source>
        <dbReference type="HAMAP-Rule" id="MF_03014"/>
    </source>
</evidence>
<dbReference type="InterPro" id="IPR029058">
    <property type="entry name" value="AB_hydrolase_fold"/>
</dbReference>
<dbReference type="AlphaFoldDB" id="A0A6A6QWF3"/>
<dbReference type="PANTHER" id="PTHR48081:SF33">
    <property type="entry name" value="KYNURENINE FORMAMIDASE"/>
    <property type="match status" value="1"/>
</dbReference>
<feature type="short sequence motif" description="HGGXW" evidence="3">
    <location>
        <begin position="78"/>
        <end position="82"/>
    </location>
</feature>
<dbReference type="InterPro" id="IPR027519">
    <property type="entry name" value="KFase_ver/fungi-typ"/>
</dbReference>
<dbReference type="UniPathway" id="UPA00333">
    <property type="reaction ID" value="UER00454"/>
</dbReference>
<keyword evidence="1 3" id="KW-0378">Hydrolase</keyword>
<feature type="active site" evidence="3">
    <location>
        <position position="279"/>
    </location>
</feature>
<comment type="function">
    <text evidence="3">Catalyzes the hydrolysis of N-formyl-L-kynurenine to L-kynurenine, the second step in the kynurenine pathway of tryptophan degradation. Kynurenine may be further oxidized to nicotinic acid, NAD(H) and NADP(H). Required for elimination of toxic metabolites.</text>
</comment>
<name>A0A6A6QWF3_9PEZI</name>
<comment type="catalytic activity">
    <reaction evidence="3">
        <text>N-formyl-L-kynurenine + H2O = L-kynurenine + formate + H(+)</text>
        <dbReference type="Rhea" id="RHEA:13009"/>
        <dbReference type="ChEBI" id="CHEBI:15377"/>
        <dbReference type="ChEBI" id="CHEBI:15378"/>
        <dbReference type="ChEBI" id="CHEBI:15740"/>
        <dbReference type="ChEBI" id="CHEBI:57959"/>
        <dbReference type="ChEBI" id="CHEBI:58629"/>
        <dbReference type="EC" id="3.5.1.9"/>
    </reaction>
</comment>
<comment type="similarity">
    <text evidence="3">Belongs to the kynurenine formamidase family.</text>
</comment>
<dbReference type="GO" id="GO:0034354">
    <property type="term" value="P:'de novo' NAD+ biosynthetic process from L-tryptophan"/>
    <property type="evidence" value="ECO:0007669"/>
    <property type="project" value="UniProtKB-UniRule"/>
</dbReference>
<evidence type="ECO:0000256" key="1">
    <source>
        <dbReference type="ARBA" id="ARBA00022801"/>
    </source>
</evidence>
<dbReference type="InterPro" id="IPR050300">
    <property type="entry name" value="GDXG_lipolytic_enzyme"/>
</dbReference>
<evidence type="ECO:0000256" key="4">
    <source>
        <dbReference type="SAM" id="MobiDB-lite"/>
    </source>
</evidence>
<dbReference type="EMBL" id="MU004188">
    <property type="protein sequence ID" value="KAF2496200.1"/>
    <property type="molecule type" value="Genomic_DNA"/>
</dbReference>
<proteinExistence type="inferred from homology"/>
<evidence type="ECO:0000313" key="5">
    <source>
        <dbReference type="EMBL" id="KAF2496200.1"/>
    </source>
</evidence>
<organism evidence="5 6">
    <name type="scientific">Lophium mytilinum</name>
    <dbReference type="NCBI Taxonomy" id="390894"/>
    <lineage>
        <taxon>Eukaryota</taxon>
        <taxon>Fungi</taxon>
        <taxon>Dikarya</taxon>
        <taxon>Ascomycota</taxon>
        <taxon>Pezizomycotina</taxon>
        <taxon>Dothideomycetes</taxon>
        <taxon>Pleosporomycetidae</taxon>
        <taxon>Mytilinidiales</taxon>
        <taxon>Mytilinidiaceae</taxon>
        <taxon>Lophium</taxon>
    </lineage>
</organism>
<evidence type="ECO:0000256" key="2">
    <source>
        <dbReference type="ARBA" id="ARBA00023079"/>
    </source>
</evidence>
<feature type="compositionally biased region" description="Low complexity" evidence="4">
    <location>
        <begin position="1"/>
        <end position="14"/>
    </location>
</feature>
<keyword evidence="2 3" id="KW-0823">Tryptophan catabolism</keyword>
<feature type="active site" description="Nucleophile" evidence="3">
    <location>
        <position position="174"/>
    </location>
</feature>
<comment type="subunit">
    <text evidence="3">Homodimer.</text>
</comment>
<dbReference type="SUPFAM" id="SSF53474">
    <property type="entry name" value="alpha/beta-Hydrolases"/>
    <property type="match status" value="1"/>
</dbReference>
<accession>A0A6A6QWF3</accession>
<evidence type="ECO:0000313" key="6">
    <source>
        <dbReference type="Proteomes" id="UP000799750"/>
    </source>
</evidence>
<feature type="region of interest" description="Disordered" evidence="4">
    <location>
        <begin position="1"/>
        <end position="27"/>
    </location>
</feature>
<sequence length="357" mass="39069">MTSSTPTSPTTPTSRGGGFGESALTTPVSPITNTPLKQFHSYPYTNPPIHILQTVTIWLPRPLEDSDPNSTKWLIYLHGGAWRDPECSSKQFIPTVNYLDQLSDPATMSAIAGFASINYRLSPYPPPAAHPSDPSDPYRNVQHPTHLNDVCVALAYLSARFRIEDYGWVGIGHSAGATLWTQLLSDVDVGTVPRPSAAVRGSLSGLVLLAGIYDLPLFLELHRAPLVDAKTQRIYEQIVTGAFGEDPVGWAVASPANARYVGEEWPALGLVVLARSKGDQLVEEEQDAEIEAVLRQQGWVGEGEEDGGRGRRRKLWVRQLEGGHDEVWQSNKGQIAGLVQEVFSRLGFLQAPLIKME</sequence>
<comment type="pathway">
    <text evidence="3">Amino-acid degradation; L-tryptophan degradation via kynurenine pathway; L-kynurenine from L-tryptophan: step 2/2.</text>
</comment>
<dbReference type="GO" id="GO:0019441">
    <property type="term" value="P:L-tryptophan catabolic process to kynurenine"/>
    <property type="evidence" value="ECO:0007669"/>
    <property type="project" value="UniProtKB-UniRule"/>
</dbReference>
<keyword evidence="6" id="KW-1185">Reference proteome</keyword>
<dbReference type="GO" id="GO:0004061">
    <property type="term" value="F:arylformamidase activity"/>
    <property type="evidence" value="ECO:0007669"/>
    <property type="project" value="UniProtKB-UniRule"/>
</dbReference>
<comment type="domain">
    <text evidence="3">The main chain amide nitrogen atoms of the second glycine and its adjacent residue in the HGGXW motif define the oxyanion hole, and stabilize the oxyanion that forms during the nucleophilic attack by the catalytic serine during substrate cleavage.</text>
</comment>
<reference evidence="5" key="1">
    <citation type="journal article" date="2020" name="Stud. Mycol.">
        <title>101 Dothideomycetes genomes: a test case for predicting lifestyles and emergence of pathogens.</title>
        <authorList>
            <person name="Haridas S."/>
            <person name="Albert R."/>
            <person name="Binder M."/>
            <person name="Bloem J."/>
            <person name="Labutti K."/>
            <person name="Salamov A."/>
            <person name="Andreopoulos B."/>
            <person name="Baker S."/>
            <person name="Barry K."/>
            <person name="Bills G."/>
            <person name="Bluhm B."/>
            <person name="Cannon C."/>
            <person name="Castanera R."/>
            <person name="Culley D."/>
            <person name="Daum C."/>
            <person name="Ezra D."/>
            <person name="Gonzalez J."/>
            <person name="Henrissat B."/>
            <person name="Kuo A."/>
            <person name="Liang C."/>
            <person name="Lipzen A."/>
            <person name="Lutzoni F."/>
            <person name="Magnuson J."/>
            <person name="Mondo S."/>
            <person name="Nolan M."/>
            <person name="Ohm R."/>
            <person name="Pangilinan J."/>
            <person name="Park H.-J."/>
            <person name="Ramirez L."/>
            <person name="Alfaro M."/>
            <person name="Sun H."/>
            <person name="Tritt A."/>
            <person name="Yoshinaga Y."/>
            <person name="Zwiers L.-H."/>
            <person name="Turgeon B."/>
            <person name="Goodwin S."/>
            <person name="Spatafora J."/>
            <person name="Crous P."/>
            <person name="Grigoriev I."/>
        </authorList>
    </citation>
    <scope>NUCLEOTIDE SEQUENCE</scope>
    <source>
        <strain evidence="5">CBS 269.34</strain>
    </source>
</reference>
<feature type="active site" evidence="3">
    <location>
        <position position="324"/>
    </location>
</feature>
<protein>
    <recommendedName>
        <fullName evidence="3">Kynurenine formamidase</fullName>
        <shortName evidence="3">KFA</shortName>
        <shortName evidence="3">KFase</shortName>
        <ecNumber evidence="3">3.5.1.9</ecNumber>
    </recommendedName>
    <alternativeName>
        <fullName evidence="3">Arylformamidase</fullName>
    </alternativeName>
    <alternativeName>
        <fullName evidence="3">N-formylkynurenine formamidase</fullName>
        <shortName evidence="3">FKF</shortName>
    </alternativeName>
</protein>
<dbReference type="OrthoDB" id="420264at2759"/>